<name>A0A2V2Z130_9BACL</name>
<dbReference type="Proteomes" id="UP000246635">
    <property type="component" value="Unassembled WGS sequence"/>
</dbReference>
<comment type="caution">
    <text evidence="3">The sequence shown here is derived from an EMBL/GenBank/DDBJ whole genome shotgun (WGS) entry which is preliminary data.</text>
</comment>
<feature type="compositionally biased region" description="Basic residues" evidence="1">
    <location>
        <begin position="71"/>
        <end position="89"/>
    </location>
</feature>
<sequence length="212" mass="23516">MIVPLRRLVLQVMLTSCSAFRTSVDNRRNRAPLGDGSPMQGRQMPLLTDRKAHKLSEHGRRGEDGMTSAHSRCRRGSPTHSSPKRKHRSSCQPADHKCSTKKRAGRSLFIEQIFPHVQTTPDYAPLPTQITTHLAVYSYAIINEGDAPAVIQAQVGPDGKHFAADVEETILPGETGVIAIARFLRFTRLAIRSLHADKPTTVSVYFQAQTVR</sequence>
<dbReference type="EMBL" id="QGTQ01000001">
    <property type="protein sequence ID" value="PWW08502.1"/>
    <property type="molecule type" value="Genomic_DNA"/>
</dbReference>
<evidence type="ECO:0000313" key="3">
    <source>
        <dbReference type="EMBL" id="PWW08502.1"/>
    </source>
</evidence>
<evidence type="ECO:0000313" key="4">
    <source>
        <dbReference type="Proteomes" id="UP000246635"/>
    </source>
</evidence>
<dbReference type="InterPro" id="IPR045965">
    <property type="entry name" value="DUF6385"/>
</dbReference>
<evidence type="ECO:0000259" key="2">
    <source>
        <dbReference type="Pfam" id="PF19912"/>
    </source>
</evidence>
<feature type="region of interest" description="Disordered" evidence="1">
    <location>
        <begin position="56"/>
        <end position="99"/>
    </location>
</feature>
<accession>A0A2V2Z130</accession>
<organism evidence="3 4">
    <name type="scientific">Paenibacillus cellulosilyticus</name>
    <dbReference type="NCBI Taxonomy" id="375489"/>
    <lineage>
        <taxon>Bacteria</taxon>
        <taxon>Bacillati</taxon>
        <taxon>Bacillota</taxon>
        <taxon>Bacilli</taxon>
        <taxon>Bacillales</taxon>
        <taxon>Paenibacillaceae</taxon>
        <taxon>Paenibacillus</taxon>
    </lineage>
</organism>
<reference evidence="3 4" key="1">
    <citation type="submission" date="2018-05" db="EMBL/GenBank/DDBJ databases">
        <title>Genomic Encyclopedia of Type Strains, Phase III (KMG-III): the genomes of soil and plant-associated and newly described type strains.</title>
        <authorList>
            <person name="Whitman W."/>
        </authorList>
    </citation>
    <scope>NUCLEOTIDE SEQUENCE [LARGE SCALE GENOMIC DNA]</scope>
    <source>
        <strain evidence="3 4">CECT 5696</strain>
    </source>
</reference>
<dbReference type="AlphaFoldDB" id="A0A2V2Z130"/>
<gene>
    <name evidence="3" type="ORF">DFQ01_101225</name>
</gene>
<proteinExistence type="predicted"/>
<keyword evidence="4" id="KW-1185">Reference proteome</keyword>
<feature type="domain" description="DUF6385" evidence="2">
    <location>
        <begin position="131"/>
        <end position="210"/>
    </location>
</feature>
<dbReference type="Pfam" id="PF19912">
    <property type="entry name" value="DUF6385"/>
    <property type="match status" value="1"/>
</dbReference>
<evidence type="ECO:0000256" key="1">
    <source>
        <dbReference type="SAM" id="MobiDB-lite"/>
    </source>
</evidence>
<protein>
    <recommendedName>
        <fullName evidence="2">DUF6385 domain-containing protein</fullName>
    </recommendedName>
</protein>
<feature type="region of interest" description="Disordered" evidence="1">
    <location>
        <begin position="27"/>
        <end position="46"/>
    </location>
</feature>